<keyword evidence="4" id="KW-1185">Reference proteome</keyword>
<reference evidence="3" key="1">
    <citation type="journal article" date="2014" name="Int. J. Syst. Evol. Microbiol.">
        <title>Complete genome sequence of Corynebacterium casei LMG S-19264T (=DSM 44701T), isolated from a smear-ripened cheese.</title>
        <authorList>
            <consortium name="US DOE Joint Genome Institute (JGI-PGF)"/>
            <person name="Walter F."/>
            <person name="Albersmeier A."/>
            <person name="Kalinowski J."/>
            <person name="Ruckert C."/>
        </authorList>
    </citation>
    <scope>NUCLEOTIDE SEQUENCE</scope>
    <source>
        <strain evidence="3">CGMCC 1.12919</strain>
    </source>
</reference>
<evidence type="ECO:0000313" key="4">
    <source>
        <dbReference type="Proteomes" id="UP000637002"/>
    </source>
</evidence>
<evidence type="ECO:0000259" key="1">
    <source>
        <dbReference type="Pfam" id="PF00501"/>
    </source>
</evidence>
<dbReference type="AlphaFoldDB" id="A0A916URM0"/>
<dbReference type="PANTHER" id="PTHR43767:SF1">
    <property type="entry name" value="NONRIBOSOMAL PEPTIDE SYNTHASE PES1 (EUROFUNG)-RELATED"/>
    <property type="match status" value="1"/>
</dbReference>
<evidence type="ECO:0000259" key="2">
    <source>
        <dbReference type="Pfam" id="PF13193"/>
    </source>
</evidence>
<accession>A0A916URM0</accession>
<dbReference type="Pfam" id="PF00501">
    <property type="entry name" value="AMP-binding"/>
    <property type="match status" value="1"/>
</dbReference>
<dbReference type="PROSITE" id="PS00455">
    <property type="entry name" value="AMP_BINDING"/>
    <property type="match status" value="1"/>
</dbReference>
<dbReference type="Gene3D" id="3.40.50.980">
    <property type="match status" value="2"/>
</dbReference>
<evidence type="ECO:0000313" key="3">
    <source>
        <dbReference type="EMBL" id="GGC84942.1"/>
    </source>
</evidence>
<protein>
    <submittedName>
        <fullName evidence="3">Fatty acid--CoA ligase</fullName>
    </submittedName>
</protein>
<organism evidence="3 4">
    <name type="scientific">Chelatococcus reniformis</name>
    <dbReference type="NCBI Taxonomy" id="1494448"/>
    <lineage>
        <taxon>Bacteria</taxon>
        <taxon>Pseudomonadati</taxon>
        <taxon>Pseudomonadota</taxon>
        <taxon>Alphaproteobacteria</taxon>
        <taxon>Hyphomicrobiales</taxon>
        <taxon>Chelatococcaceae</taxon>
        <taxon>Chelatococcus</taxon>
    </lineage>
</organism>
<proteinExistence type="predicted"/>
<keyword evidence="3" id="KW-0436">Ligase</keyword>
<dbReference type="EMBL" id="BMGG01000009">
    <property type="protein sequence ID" value="GGC84942.1"/>
    <property type="molecule type" value="Genomic_DNA"/>
</dbReference>
<dbReference type="InterPro" id="IPR000873">
    <property type="entry name" value="AMP-dep_synth/lig_dom"/>
</dbReference>
<dbReference type="RefSeq" id="WP_188611759.1">
    <property type="nucleotide sequence ID" value="NZ_BMGG01000009.1"/>
</dbReference>
<dbReference type="Proteomes" id="UP000637002">
    <property type="component" value="Unassembled WGS sequence"/>
</dbReference>
<dbReference type="Gene3D" id="2.30.38.10">
    <property type="entry name" value="Luciferase, Domain 3"/>
    <property type="match status" value="1"/>
</dbReference>
<gene>
    <name evidence="3" type="ORF">GCM10010994_48540</name>
</gene>
<sequence>MPTRAELITALSREGTFQIIESTDAHGLPTRVYSHAPRSLRAVLEATRAWGDRPFLTYEDETLSFRDHWRRVAALAHHLRASGIAKGDRVAIGMRNYPEWVVSFWACQAIGAVTVALNAWWTGPELVFALQDSGASALLLDGERLERLGPELARLAPKTLVVARAGDRPGQGLSFTAVTAGEADELPEAEIGPEDFATILYTSGTTGRPKGAVATHANHVTNLWNSLLGVEAGRRLAGLAPGAEVPQPRALQTFPFFHIGGMTGLYVNTALGAQLVVMYRWSAIEAVKLIERHKLTSAGGVPMVVRQLLEAAAEFGGDLSTLQGLTSGGASVPPDLIRRIGSDFDAKVAPGNGYGLTETTSAVISNSGAEYLAHPDSIGRPMPTADIRVVDDGGRDVPDGAVGELWAHGPNIIPGYWDNPDATEAAFGGGWFRTGDLGYRDPSGLYYVVDRKKDVVIRGGENVYCAEVESAMIEHPLVLDVAVLGVPHREWGEEVAAVVQVAADGDGDPTPEIVAHVAGKLARFKVPTTVRLTTEELPRTATGKILKRELRRLFEA</sequence>
<dbReference type="Gene3D" id="3.30.300.30">
    <property type="match status" value="1"/>
</dbReference>
<dbReference type="PANTHER" id="PTHR43767">
    <property type="entry name" value="LONG-CHAIN-FATTY-ACID--COA LIGASE"/>
    <property type="match status" value="1"/>
</dbReference>
<dbReference type="Pfam" id="PF13193">
    <property type="entry name" value="AMP-binding_C"/>
    <property type="match status" value="1"/>
</dbReference>
<dbReference type="InterPro" id="IPR025110">
    <property type="entry name" value="AMP-bd_C"/>
</dbReference>
<dbReference type="InterPro" id="IPR020845">
    <property type="entry name" value="AMP-binding_CS"/>
</dbReference>
<comment type="caution">
    <text evidence="3">The sequence shown here is derived from an EMBL/GenBank/DDBJ whole genome shotgun (WGS) entry which is preliminary data.</text>
</comment>
<dbReference type="InterPro" id="IPR045851">
    <property type="entry name" value="AMP-bd_C_sf"/>
</dbReference>
<feature type="domain" description="AMP-binding enzyme C-terminal" evidence="2">
    <location>
        <begin position="467"/>
        <end position="544"/>
    </location>
</feature>
<dbReference type="InterPro" id="IPR050237">
    <property type="entry name" value="ATP-dep_AMP-bd_enzyme"/>
</dbReference>
<name>A0A916URM0_9HYPH</name>
<dbReference type="SUPFAM" id="SSF56801">
    <property type="entry name" value="Acetyl-CoA synthetase-like"/>
    <property type="match status" value="1"/>
</dbReference>
<reference evidence="3" key="2">
    <citation type="submission" date="2020-09" db="EMBL/GenBank/DDBJ databases">
        <authorList>
            <person name="Sun Q."/>
            <person name="Zhou Y."/>
        </authorList>
    </citation>
    <scope>NUCLEOTIDE SEQUENCE</scope>
    <source>
        <strain evidence="3">CGMCC 1.12919</strain>
    </source>
</reference>
<dbReference type="GO" id="GO:0016878">
    <property type="term" value="F:acid-thiol ligase activity"/>
    <property type="evidence" value="ECO:0007669"/>
    <property type="project" value="UniProtKB-ARBA"/>
</dbReference>
<feature type="domain" description="AMP-dependent synthetase/ligase" evidence="1">
    <location>
        <begin position="46"/>
        <end position="417"/>
    </location>
</feature>